<evidence type="ECO:0000259" key="1">
    <source>
        <dbReference type="PROSITE" id="PS50263"/>
    </source>
</evidence>
<gene>
    <name evidence="2" type="ORF">KP803_13260</name>
</gene>
<evidence type="ECO:0000313" key="2">
    <source>
        <dbReference type="EMBL" id="MCK6264243.1"/>
    </source>
</evidence>
<dbReference type="PROSITE" id="PS50263">
    <property type="entry name" value="CN_HYDROLASE"/>
    <property type="match status" value="1"/>
</dbReference>
<keyword evidence="3" id="KW-1185">Reference proteome</keyword>
<sequence length="284" mass="31895">MSYFSIAGLQLDLGMHNNLDVLITKTEQTCKLYPWVNMVVFSELALTGAGKHNIVDDIDALEQALCQLAKRLNIWLVPGSYYQRIENDTLNHLKVINPQGEIVARYNKIYPFLPYEKDVANGDQFVTFDVPDVGTFGVSICYDMWIPETIRALTCLGAEVIIHPTMTGTIDRELELCIARTHAITNQCYFVDINGAGDQGNGQSIIVGPEGDVIYQADRTEQIIAVELDLSRVRRTRERGIHGLGQPLKSFRDNPIEFPQYKQEGAVERESAMFSDLGKLEVPK</sequence>
<dbReference type="InterPro" id="IPR036526">
    <property type="entry name" value="C-N_Hydrolase_sf"/>
</dbReference>
<dbReference type="Proteomes" id="UP001139559">
    <property type="component" value="Unassembled WGS sequence"/>
</dbReference>
<dbReference type="PANTHER" id="PTHR23088:SF27">
    <property type="entry name" value="DEAMINATED GLUTATHIONE AMIDASE"/>
    <property type="match status" value="1"/>
</dbReference>
<evidence type="ECO:0000313" key="3">
    <source>
        <dbReference type="Proteomes" id="UP001139559"/>
    </source>
</evidence>
<dbReference type="EMBL" id="JAJHVV010000007">
    <property type="protein sequence ID" value="MCK6264243.1"/>
    <property type="molecule type" value="Genomic_DNA"/>
</dbReference>
<name>A0A9X1XLX9_9VIBR</name>
<dbReference type="CDD" id="cd07197">
    <property type="entry name" value="nitrilase"/>
    <property type="match status" value="1"/>
</dbReference>
<keyword evidence="2" id="KW-0378">Hydrolase</keyword>
<dbReference type="InterPro" id="IPR003010">
    <property type="entry name" value="C-N_Hydrolase"/>
</dbReference>
<comment type="caution">
    <text evidence="2">The sequence shown here is derived from an EMBL/GenBank/DDBJ whole genome shotgun (WGS) entry which is preliminary data.</text>
</comment>
<dbReference type="Pfam" id="PF00795">
    <property type="entry name" value="CN_hydrolase"/>
    <property type="match status" value="1"/>
</dbReference>
<organism evidence="2 3">
    <name type="scientific">Vibrio amylolyticus</name>
    <dbReference type="NCBI Taxonomy" id="2847292"/>
    <lineage>
        <taxon>Bacteria</taxon>
        <taxon>Pseudomonadati</taxon>
        <taxon>Pseudomonadota</taxon>
        <taxon>Gammaproteobacteria</taxon>
        <taxon>Vibrionales</taxon>
        <taxon>Vibrionaceae</taxon>
        <taxon>Vibrio</taxon>
    </lineage>
</organism>
<dbReference type="AlphaFoldDB" id="A0A9X1XLX9"/>
<dbReference type="PANTHER" id="PTHR23088">
    <property type="entry name" value="NITRILASE-RELATED"/>
    <property type="match status" value="1"/>
</dbReference>
<proteinExistence type="predicted"/>
<reference evidence="2" key="1">
    <citation type="submission" date="2021-11" db="EMBL/GenBank/DDBJ databases">
        <title>Vibrio ZSDE26 sp. nov. and Vibrio ZSDZ34 sp. nov., isolated from coastal seawater in Qingdao.</title>
        <authorList>
            <person name="Zhang P."/>
        </authorList>
    </citation>
    <scope>NUCLEOTIDE SEQUENCE</scope>
    <source>
        <strain evidence="2">ZSDE26</strain>
    </source>
</reference>
<protein>
    <submittedName>
        <fullName evidence="2">Carbon-nitrogen hydrolase family protein</fullName>
    </submittedName>
</protein>
<accession>A0A9X1XLX9</accession>
<dbReference type="GO" id="GO:0016787">
    <property type="term" value="F:hydrolase activity"/>
    <property type="evidence" value="ECO:0007669"/>
    <property type="project" value="UniProtKB-KW"/>
</dbReference>
<feature type="domain" description="CN hydrolase" evidence="1">
    <location>
        <begin position="1"/>
        <end position="230"/>
    </location>
</feature>
<dbReference type="Gene3D" id="3.60.110.10">
    <property type="entry name" value="Carbon-nitrogen hydrolase"/>
    <property type="match status" value="1"/>
</dbReference>
<dbReference type="RefSeq" id="WP_248009314.1">
    <property type="nucleotide sequence ID" value="NZ_JAJHVV010000007.1"/>
</dbReference>
<dbReference type="SUPFAM" id="SSF56317">
    <property type="entry name" value="Carbon-nitrogen hydrolase"/>
    <property type="match status" value="1"/>
</dbReference>